<dbReference type="Gene3D" id="3.40.140.10">
    <property type="entry name" value="Cytidine Deaminase, domain 2"/>
    <property type="match status" value="1"/>
</dbReference>
<sequence length="295" mass="32409">MTARPPLHRPLLSQAATRFTHRATVLDEHGQAREVEMPAERDLTLYLDKRELVTLMTIGAHPELLALGYLKNQRLVPGIEHIASVQVDWDVGACAITTRGGVPDIEARTAKRIVTTGCGQGTVFGSLMDEVDSIRLGDTRLSQGTLYALLDAMRRHDSIYKSAGSVHGCALFSGSELLLFTEDVGRHNALDAIAGWMWMEGLEGDGKILYTTGRLTSEMVIKAAQMGVAIVVSRSGITEMGHRLAEQLGMALFARCTQRHFLLYSGRERFMAEPALAPAPPEPWTPHKQRKAQPD</sequence>
<dbReference type="PANTHER" id="PTHR30592:SF4">
    <property type="entry name" value="SULFUR CARRIER PROTEIN FDHD"/>
    <property type="match status" value="1"/>
</dbReference>
<evidence type="ECO:0000256" key="2">
    <source>
        <dbReference type="SAM" id="MobiDB-lite"/>
    </source>
</evidence>
<name>A0A2S5SR74_9BURK</name>
<dbReference type="AlphaFoldDB" id="A0A2S5SR74"/>
<dbReference type="InterPro" id="IPR016193">
    <property type="entry name" value="Cytidine_deaminase-like"/>
</dbReference>
<reference evidence="3 4" key="1">
    <citation type="submission" date="2018-02" db="EMBL/GenBank/DDBJ databases">
        <title>Reclassifiation of [Polyangium] brachysporum DSM 7029 as Guopingzhaonella breviflexa gen. nov., sp. nov., a member of the family Comamonadaceae.</title>
        <authorList>
            <person name="Tang B."/>
        </authorList>
    </citation>
    <scope>NUCLEOTIDE SEQUENCE [LARGE SCALE GENOMIC DNA]</scope>
    <source>
        <strain evidence="3 4">BCRC 80649</strain>
    </source>
</reference>
<evidence type="ECO:0000313" key="4">
    <source>
        <dbReference type="Proteomes" id="UP000238605"/>
    </source>
</evidence>
<evidence type="ECO:0000256" key="1">
    <source>
        <dbReference type="HAMAP-Rule" id="MF_00187"/>
    </source>
</evidence>
<dbReference type="HAMAP" id="MF_00187">
    <property type="entry name" value="FdhD"/>
    <property type="match status" value="1"/>
</dbReference>
<dbReference type="GO" id="GO:0005737">
    <property type="term" value="C:cytoplasm"/>
    <property type="evidence" value="ECO:0007669"/>
    <property type="project" value="UniProtKB-SubCell"/>
</dbReference>
<comment type="similarity">
    <text evidence="1">Belongs to the FdhD family.</text>
</comment>
<comment type="function">
    <text evidence="1">Required for formate dehydrogenase (FDH) activity. Acts as a sulfur carrier protein that transfers sulfur from IscS to the molybdenum cofactor prior to its insertion into FDH.</text>
</comment>
<organism evidence="3 4">
    <name type="scientific">Caldimonas caldifontis</name>
    <dbReference type="NCBI Taxonomy" id="1452508"/>
    <lineage>
        <taxon>Bacteria</taxon>
        <taxon>Pseudomonadati</taxon>
        <taxon>Pseudomonadota</taxon>
        <taxon>Betaproteobacteria</taxon>
        <taxon>Burkholderiales</taxon>
        <taxon>Sphaerotilaceae</taxon>
        <taxon>Caldimonas</taxon>
    </lineage>
</organism>
<comment type="subcellular location">
    <subcellularLocation>
        <location evidence="1">Cytoplasm</location>
    </subcellularLocation>
</comment>
<keyword evidence="1" id="KW-0501">Molybdenum cofactor biosynthesis</keyword>
<accession>A0A2S5SR74</accession>
<comment type="caution">
    <text evidence="1">Lacks conserved residue(s) required for the propagation of feature annotation.</text>
</comment>
<dbReference type="RefSeq" id="WP_104303523.1">
    <property type="nucleotide sequence ID" value="NZ_PSNX01000015.1"/>
</dbReference>
<dbReference type="Gene3D" id="3.10.20.10">
    <property type="match status" value="1"/>
</dbReference>
<evidence type="ECO:0000313" key="3">
    <source>
        <dbReference type="EMBL" id="PPE65220.1"/>
    </source>
</evidence>
<dbReference type="PANTHER" id="PTHR30592">
    <property type="entry name" value="FORMATE DEHYDROGENASE"/>
    <property type="match status" value="1"/>
</dbReference>
<comment type="caution">
    <text evidence="3">The sequence shown here is derived from an EMBL/GenBank/DDBJ whole genome shotgun (WGS) entry which is preliminary data.</text>
</comment>
<dbReference type="GO" id="GO:0097163">
    <property type="term" value="F:sulfur carrier activity"/>
    <property type="evidence" value="ECO:0007669"/>
    <property type="project" value="UniProtKB-UniRule"/>
</dbReference>
<dbReference type="OrthoDB" id="3197277at2"/>
<protein>
    <recommendedName>
        <fullName evidence="1">Sulfur carrier protein FdhD</fullName>
    </recommendedName>
</protein>
<gene>
    <name evidence="1" type="primary">fdhD</name>
    <name evidence="3" type="ORF">C1704_14835</name>
</gene>
<dbReference type="GO" id="GO:0016783">
    <property type="term" value="F:sulfurtransferase activity"/>
    <property type="evidence" value="ECO:0007669"/>
    <property type="project" value="InterPro"/>
</dbReference>
<dbReference type="Pfam" id="PF02634">
    <property type="entry name" value="FdhD-NarQ"/>
    <property type="match status" value="1"/>
</dbReference>
<dbReference type="GO" id="GO:0006777">
    <property type="term" value="P:Mo-molybdopterin cofactor biosynthetic process"/>
    <property type="evidence" value="ECO:0007669"/>
    <property type="project" value="UniProtKB-UniRule"/>
</dbReference>
<keyword evidence="1" id="KW-0963">Cytoplasm</keyword>
<feature type="region of interest" description="Disordered" evidence="2">
    <location>
        <begin position="276"/>
        <end position="295"/>
    </location>
</feature>
<dbReference type="InterPro" id="IPR003786">
    <property type="entry name" value="FdhD"/>
</dbReference>
<dbReference type="Proteomes" id="UP000238605">
    <property type="component" value="Unassembled WGS sequence"/>
</dbReference>
<dbReference type="SUPFAM" id="SSF53927">
    <property type="entry name" value="Cytidine deaminase-like"/>
    <property type="match status" value="1"/>
</dbReference>
<dbReference type="EMBL" id="PSNX01000015">
    <property type="protein sequence ID" value="PPE65220.1"/>
    <property type="molecule type" value="Genomic_DNA"/>
</dbReference>
<dbReference type="PIRSF" id="PIRSF015626">
    <property type="entry name" value="FdhD"/>
    <property type="match status" value="1"/>
</dbReference>
<keyword evidence="3" id="KW-0808">Transferase</keyword>
<feature type="active site" description="Cysteine persulfide intermediate" evidence="1">
    <location>
        <position position="118"/>
    </location>
</feature>
<keyword evidence="4" id="KW-1185">Reference proteome</keyword>
<proteinExistence type="inferred from homology"/>